<dbReference type="EMBL" id="CAJPVJ010002087">
    <property type="protein sequence ID" value="CAG2165750.1"/>
    <property type="molecule type" value="Genomic_DNA"/>
</dbReference>
<evidence type="ECO:0000313" key="10">
    <source>
        <dbReference type="EMBL" id="CAD7645596.1"/>
    </source>
</evidence>
<evidence type="ECO:0000256" key="6">
    <source>
        <dbReference type="ARBA" id="ARBA00023157"/>
    </source>
</evidence>
<comment type="subcellular location">
    <subcellularLocation>
        <location evidence="1">Membrane</location>
        <topology evidence="1">Multi-pass membrane protein</topology>
    </subcellularLocation>
</comment>
<dbReference type="EMBL" id="OC916912">
    <property type="protein sequence ID" value="CAD7645596.1"/>
    <property type="molecule type" value="Genomic_DNA"/>
</dbReference>
<dbReference type="PRINTS" id="PR00593">
    <property type="entry name" value="MTABOTROPICR"/>
</dbReference>
<dbReference type="InterPro" id="IPR028082">
    <property type="entry name" value="Peripla_BP_I"/>
</dbReference>
<dbReference type="InterPro" id="IPR000162">
    <property type="entry name" value="GPCR_3_mtglu_rcpt"/>
</dbReference>
<dbReference type="GO" id="GO:0016020">
    <property type="term" value="C:membrane"/>
    <property type="evidence" value="ECO:0007669"/>
    <property type="project" value="UniProtKB-SubCell"/>
</dbReference>
<feature type="domain" description="Receptor ligand binding region" evidence="9">
    <location>
        <begin position="5"/>
        <end position="288"/>
    </location>
</feature>
<evidence type="ECO:0000256" key="1">
    <source>
        <dbReference type="ARBA" id="ARBA00004141"/>
    </source>
</evidence>
<evidence type="ECO:0000256" key="7">
    <source>
        <dbReference type="ARBA" id="ARBA00023170"/>
    </source>
</evidence>
<dbReference type="Pfam" id="PF01094">
    <property type="entry name" value="ANF_receptor"/>
    <property type="match status" value="1"/>
</dbReference>
<keyword evidence="8" id="KW-0325">Glycoprotein</keyword>
<accession>A0A7R9LPR0</accession>
<evidence type="ECO:0000256" key="5">
    <source>
        <dbReference type="ARBA" id="ARBA00023136"/>
    </source>
</evidence>
<dbReference type="PANTHER" id="PTHR24060">
    <property type="entry name" value="METABOTROPIC GLUTAMATE RECEPTOR"/>
    <property type="match status" value="1"/>
</dbReference>
<organism evidence="10">
    <name type="scientific">Oppiella nova</name>
    <dbReference type="NCBI Taxonomy" id="334625"/>
    <lineage>
        <taxon>Eukaryota</taxon>
        <taxon>Metazoa</taxon>
        <taxon>Ecdysozoa</taxon>
        <taxon>Arthropoda</taxon>
        <taxon>Chelicerata</taxon>
        <taxon>Arachnida</taxon>
        <taxon>Acari</taxon>
        <taxon>Acariformes</taxon>
        <taxon>Sarcoptiformes</taxon>
        <taxon>Oribatida</taxon>
        <taxon>Brachypylina</taxon>
        <taxon>Oppioidea</taxon>
        <taxon>Oppiidae</taxon>
        <taxon>Oppiella</taxon>
    </lineage>
</organism>
<dbReference type="InterPro" id="IPR001828">
    <property type="entry name" value="ANF_lig-bd_rcpt"/>
</dbReference>
<evidence type="ECO:0000256" key="8">
    <source>
        <dbReference type="ARBA" id="ARBA00023180"/>
    </source>
</evidence>
<dbReference type="InterPro" id="IPR050726">
    <property type="entry name" value="mGluR"/>
</dbReference>
<evidence type="ECO:0000313" key="11">
    <source>
        <dbReference type="Proteomes" id="UP000728032"/>
    </source>
</evidence>
<dbReference type="PRINTS" id="PR00248">
    <property type="entry name" value="GPCRMGR"/>
</dbReference>
<dbReference type="InterPro" id="IPR000337">
    <property type="entry name" value="GPCR_3"/>
</dbReference>
<protein>
    <recommendedName>
        <fullName evidence="9">Receptor ligand binding region domain-containing protein</fullName>
    </recommendedName>
</protein>
<keyword evidence="5" id="KW-0472">Membrane</keyword>
<keyword evidence="3" id="KW-0812">Transmembrane</keyword>
<feature type="non-terminal residue" evidence="10">
    <location>
        <position position="1"/>
    </location>
</feature>
<sequence length="288" mass="33061">MSVPQIPQISYASTSVDLSDKSRFGYFSRTVPPDNFQAQAMVDIIKLFNWTYVSTIASEGDYGEKGIEHFKILASRDGICIAESAKISRNAKHSDFLRIIEQLSSKGNARVIVLFVDEDNCRRLLSASREMGKEGYFLWLGSDSWGRKIHPVRGQEESAGGAITILPKRKPLKGFDAYFKRLKPSTNIRNPWFIPFWEQHFNCTFALHSRRSEFDMRRSKRCTGEEKIWKYEQEGLVPFVVDAVYAMAHAIHNLLKDRCGRDGNKMCHPKEFIKGSDLLRHIRSVSFK</sequence>
<evidence type="ECO:0000256" key="3">
    <source>
        <dbReference type="ARBA" id="ARBA00022692"/>
    </source>
</evidence>
<evidence type="ECO:0000256" key="4">
    <source>
        <dbReference type="ARBA" id="ARBA00022989"/>
    </source>
</evidence>
<dbReference type="AlphaFoldDB" id="A0A7R9LPR0"/>
<reference evidence="10" key="1">
    <citation type="submission" date="2020-11" db="EMBL/GenBank/DDBJ databases">
        <authorList>
            <person name="Tran Van P."/>
        </authorList>
    </citation>
    <scope>NUCLEOTIDE SEQUENCE</scope>
</reference>
<keyword evidence="7" id="KW-0675">Receptor</keyword>
<dbReference type="OrthoDB" id="425344at2759"/>
<comment type="similarity">
    <text evidence="2">Belongs to the G-protein coupled receptor 3 family.</text>
</comment>
<keyword evidence="11" id="KW-1185">Reference proteome</keyword>
<dbReference type="Proteomes" id="UP000728032">
    <property type="component" value="Unassembled WGS sequence"/>
</dbReference>
<evidence type="ECO:0000256" key="2">
    <source>
        <dbReference type="ARBA" id="ARBA00007242"/>
    </source>
</evidence>
<dbReference type="SUPFAM" id="SSF53822">
    <property type="entry name" value="Periplasmic binding protein-like I"/>
    <property type="match status" value="1"/>
</dbReference>
<evidence type="ECO:0000259" key="9">
    <source>
        <dbReference type="Pfam" id="PF01094"/>
    </source>
</evidence>
<dbReference type="Gene3D" id="3.40.50.2300">
    <property type="match status" value="1"/>
</dbReference>
<keyword evidence="4" id="KW-1133">Transmembrane helix</keyword>
<dbReference type="FunFam" id="3.40.50.2300:FF:000009">
    <property type="entry name" value="Glutamate receptor, metabotropic 4"/>
    <property type="match status" value="1"/>
</dbReference>
<dbReference type="GO" id="GO:0004930">
    <property type="term" value="F:G protein-coupled receptor activity"/>
    <property type="evidence" value="ECO:0007669"/>
    <property type="project" value="InterPro"/>
</dbReference>
<name>A0A7R9LPR0_9ACAR</name>
<proteinExistence type="inferred from homology"/>
<gene>
    <name evidence="10" type="ORF">ONB1V03_LOCUS5288</name>
</gene>
<keyword evidence="6" id="KW-1015">Disulfide bond</keyword>